<keyword evidence="2" id="KW-0812">Transmembrane</keyword>
<name>A0A6A6C3C5_ZASCE</name>
<evidence type="ECO:0000256" key="2">
    <source>
        <dbReference type="SAM" id="Phobius"/>
    </source>
</evidence>
<proteinExistence type="predicted"/>
<organism evidence="4 5">
    <name type="scientific">Zasmidium cellare ATCC 36951</name>
    <dbReference type="NCBI Taxonomy" id="1080233"/>
    <lineage>
        <taxon>Eukaryota</taxon>
        <taxon>Fungi</taxon>
        <taxon>Dikarya</taxon>
        <taxon>Ascomycota</taxon>
        <taxon>Pezizomycotina</taxon>
        <taxon>Dothideomycetes</taxon>
        <taxon>Dothideomycetidae</taxon>
        <taxon>Mycosphaerellales</taxon>
        <taxon>Mycosphaerellaceae</taxon>
        <taxon>Zasmidium</taxon>
    </lineage>
</organism>
<accession>A0A6A6C3C5</accession>
<evidence type="ECO:0000256" key="1">
    <source>
        <dbReference type="SAM" id="MobiDB-lite"/>
    </source>
</evidence>
<dbReference type="InterPro" id="IPR009688">
    <property type="entry name" value="FAM210A/B-like_dom"/>
</dbReference>
<reference evidence="4" key="1">
    <citation type="journal article" date="2020" name="Stud. Mycol.">
        <title>101 Dothideomycetes genomes: a test case for predicting lifestyles and emergence of pathogens.</title>
        <authorList>
            <person name="Haridas S."/>
            <person name="Albert R."/>
            <person name="Binder M."/>
            <person name="Bloem J."/>
            <person name="Labutti K."/>
            <person name="Salamov A."/>
            <person name="Andreopoulos B."/>
            <person name="Baker S."/>
            <person name="Barry K."/>
            <person name="Bills G."/>
            <person name="Bluhm B."/>
            <person name="Cannon C."/>
            <person name="Castanera R."/>
            <person name="Culley D."/>
            <person name="Daum C."/>
            <person name="Ezra D."/>
            <person name="Gonzalez J."/>
            <person name="Henrissat B."/>
            <person name="Kuo A."/>
            <person name="Liang C."/>
            <person name="Lipzen A."/>
            <person name="Lutzoni F."/>
            <person name="Magnuson J."/>
            <person name="Mondo S."/>
            <person name="Nolan M."/>
            <person name="Ohm R."/>
            <person name="Pangilinan J."/>
            <person name="Park H.-J."/>
            <person name="Ramirez L."/>
            <person name="Alfaro M."/>
            <person name="Sun H."/>
            <person name="Tritt A."/>
            <person name="Yoshinaga Y."/>
            <person name="Zwiers L.-H."/>
            <person name="Turgeon B."/>
            <person name="Goodwin S."/>
            <person name="Spatafora J."/>
            <person name="Crous P."/>
            <person name="Grigoriev I."/>
        </authorList>
    </citation>
    <scope>NUCLEOTIDE SEQUENCE</scope>
    <source>
        <strain evidence="4">ATCC 36951</strain>
    </source>
</reference>
<dbReference type="Proteomes" id="UP000799537">
    <property type="component" value="Unassembled WGS sequence"/>
</dbReference>
<keyword evidence="2" id="KW-0472">Membrane</keyword>
<evidence type="ECO:0000313" key="5">
    <source>
        <dbReference type="Proteomes" id="UP000799537"/>
    </source>
</evidence>
<keyword evidence="2" id="KW-1133">Transmembrane helix</keyword>
<gene>
    <name evidence="4" type="ORF">M409DRAFT_58921</name>
</gene>
<dbReference type="EMBL" id="ML993618">
    <property type="protein sequence ID" value="KAF2161515.1"/>
    <property type="molecule type" value="Genomic_DNA"/>
</dbReference>
<dbReference type="AlphaFoldDB" id="A0A6A6C3C5"/>
<protein>
    <recommendedName>
        <fullName evidence="3">DUF1279 domain-containing protein</fullName>
    </recommendedName>
</protein>
<evidence type="ECO:0000313" key="4">
    <source>
        <dbReference type="EMBL" id="KAF2161515.1"/>
    </source>
</evidence>
<dbReference type="GO" id="GO:0005739">
    <property type="term" value="C:mitochondrion"/>
    <property type="evidence" value="ECO:0007669"/>
    <property type="project" value="TreeGrafter"/>
</dbReference>
<dbReference type="PANTHER" id="PTHR21377:SF0">
    <property type="entry name" value="PROTEIN FAM210B, MITOCHONDRIAL"/>
    <property type="match status" value="1"/>
</dbReference>
<evidence type="ECO:0000259" key="3">
    <source>
        <dbReference type="Pfam" id="PF06916"/>
    </source>
</evidence>
<feature type="region of interest" description="Disordered" evidence="1">
    <location>
        <begin position="68"/>
        <end position="89"/>
    </location>
</feature>
<dbReference type="RefSeq" id="XP_033662404.1">
    <property type="nucleotide sequence ID" value="XM_033814033.1"/>
</dbReference>
<dbReference type="Pfam" id="PF06916">
    <property type="entry name" value="FAM210A-B_dom"/>
    <property type="match status" value="1"/>
</dbReference>
<dbReference type="OrthoDB" id="426386at2759"/>
<dbReference type="PANTHER" id="PTHR21377">
    <property type="entry name" value="PROTEIN FAM210B, MITOCHONDRIAL"/>
    <property type="match status" value="1"/>
</dbReference>
<feature type="transmembrane region" description="Helical" evidence="2">
    <location>
        <begin position="106"/>
        <end position="132"/>
    </location>
</feature>
<feature type="domain" description="DUF1279" evidence="3">
    <location>
        <begin position="97"/>
        <end position="222"/>
    </location>
</feature>
<keyword evidence="5" id="KW-1185">Reference proteome</keyword>
<dbReference type="GeneID" id="54567305"/>
<dbReference type="InterPro" id="IPR045866">
    <property type="entry name" value="FAM210A/B-like"/>
</dbReference>
<sequence>MLTNSRVLQLLRQPVVHEGFLATSLRRNFAGQLPKLSTKTTPLRRGFTTSNLRISNRSQLSRLWRKSPLRNSRQTRHSSTQTAGDELASKKSLSLSERMKEMSRKYGWIVVGIYLGLSVLDFPFCFLAVRWFGTERIAEIEHTIIDSVWGVVEKAVPSLKERREQKEAIAAAEDAAREGGEAVMEDAKKHEDASIWTQLLLAYGVHKSLLFIRIPVTLAVTPKVVKTLRSWGWNIGKTKPK</sequence>